<keyword evidence="3" id="KW-1185">Reference proteome</keyword>
<dbReference type="AlphaFoldDB" id="A0A0M0JML3"/>
<protein>
    <submittedName>
        <fullName evidence="2">Uncharacterized protein</fullName>
    </submittedName>
</protein>
<keyword evidence="1" id="KW-0472">Membrane</keyword>
<feature type="transmembrane region" description="Helical" evidence="1">
    <location>
        <begin position="284"/>
        <end position="302"/>
    </location>
</feature>
<sequence>MQAQPKTIADYKKALARLGVPLPAGTTKKADYEALWLSAATKKAASPPLKPRFVNPNVPLSMQEANLRATTCPSTFTQPPSTPATPAFELPEYSFASAPVEDASPSPPQAAKEAKEVSALAVTAVGPSAIDHAVDEEPAIATVPDDDPEETQTTTSDEAIELRSPEGRDDAFSAGKSASIAMAVAIVRAVSAAAHAGFVMCSEAAGWALQAVARSEGVQWLAAAATECAWALLRAFVSAGLVFGAYVLRWVAQLLQHGLPWIAQTAPVAARGLISIVILRPELLGAAIAMLGSLSCFHRAYLWHRRWREARRAQRAAQVDAAARWVIGELKAHSERWTPISGGCTPIAPSDLRARVPHAVLADGSLWGRVTARVRSDMSVRVVPGGHDGISAEEGWLYVMGAAAVQALISPSAGLRSPTYAFSPLLGGTPKTSAFAATSAFSPMLPSRVATPRPIAPAA</sequence>
<organism evidence="2 3">
    <name type="scientific">Chrysochromulina tobinii</name>
    <dbReference type="NCBI Taxonomy" id="1460289"/>
    <lineage>
        <taxon>Eukaryota</taxon>
        <taxon>Haptista</taxon>
        <taxon>Haptophyta</taxon>
        <taxon>Prymnesiophyceae</taxon>
        <taxon>Prymnesiales</taxon>
        <taxon>Chrysochromulinaceae</taxon>
        <taxon>Chrysochromulina</taxon>
    </lineage>
</organism>
<proteinExistence type="predicted"/>
<dbReference type="Proteomes" id="UP000037460">
    <property type="component" value="Unassembled WGS sequence"/>
</dbReference>
<dbReference type="EMBL" id="JWZX01002702">
    <property type="protein sequence ID" value="KOO27542.1"/>
    <property type="molecule type" value="Genomic_DNA"/>
</dbReference>
<gene>
    <name evidence="2" type="ORF">Ctob_009637</name>
</gene>
<name>A0A0M0JML3_9EUKA</name>
<accession>A0A0M0JML3</accession>
<evidence type="ECO:0000256" key="1">
    <source>
        <dbReference type="SAM" id="Phobius"/>
    </source>
</evidence>
<evidence type="ECO:0000313" key="3">
    <source>
        <dbReference type="Proteomes" id="UP000037460"/>
    </source>
</evidence>
<keyword evidence="1" id="KW-0812">Transmembrane</keyword>
<comment type="caution">
    <text evidence="2">The sequence shown here is derived from an EMBL/GenBank/DDBJ whole genome shotgun (WGS) entry which is preliminary data.</text>
</comment>
<reference evidence="3" key="1">
    <citation type="journal article" date="2015" name="PLoS Genet.">
        <title>Genome Sequence and Transcriptome Analyses of Chrysochromulina tobin: Metabolic Tools for Enhanced Algal Fitness in the Prominent Order Prymnesiales (Haptophyceae).</title>
        <authorList>
            <person name="Hovde B.T."/>
            <person name="Deodato C.R."/>
            <person name="Hunsperger H.M."/>
            <person name="Ryken S.A."/>
            <person name="Yost W."/>
            <person name="Jha R.K."/>
            <person name="Patterson J."/>
            <person name="Monnat R.J. Jr."/>
            <person name="Barlow S.B."/>
            <person name="Starkenburg S.R."/>
            <person name="Cattolico R.A."/>
        </authorList>
    </citation>
    <scope>NUCLEOTIDE SEQUENCE</scope>
    <source>
        <strain evidence="3">CCMP291</strain>
    </source>
</reference>
<keyword evidence="1" id="KW-1133">Transmembrane helix</keyword>
<evidence type="ECO:0000313" key="2">
    <source>
        <dbReference type="EMBL" id="KOO27542.1"/>
    </source>
</evidence>
<feature type="transmembrane region" description="Helical" evidence="1">
    <location>
        <begin position="229"/>
        <end position="252"/>
    </location>
</feature>